<accession>A0ABT5YNI0</accession>
<dbReference type="InterPro" id="IPR006311">
    <property type="entry name" value="TAT_signal"/>
</dbReference>
<evidence type="ECO:0000256" key="7">
    <source>
        <dbReference type="ARBA" id="ARBA00023136"/>
    </source>
</evidence>
<evidence type="ECO:0000256" key="9">
    <source>
        <dbReference type="ARBA" id="ARBA00023180"/>
    </source>
</evidence>
<comment type="similarity">
    <text evidence="2">Belongs to the leucine-binding protein family.</text>
</comment>
<dbReference type="EMBL" id="JARHUD010000004">
    <property type="protein sequence ID" value="MDF2095799.1"/>
    <property type="molecule type" value="Genomic_DNA"/>
</dbReference>
<comment type="subcellular location">
    <subcellularLocation>
        <location evidence="1">Membrane</location>
        <topology evidence="1">Multi-pass membrane protein</topology>
    </subcellularLocation>
</comment>
<sequence length="418" mass="43383">MSWMVGSRFSRRAALGFGVAMAAAVAVMQPGTSSAQETVKLGALIPLTGGLQSYGEGSMRGVRMAVQQVNAAGGLLDGREVELVVGDTQTSPQPAVDAAQRLVSVEGVAGIVGALGSGNTIPVAQTVSSTNSIPQISNASTAPALTTLDDDDFLFRTVPSDAYQGVALAQIAADAGDTNVAVLYVNNDYGEGLAEAFEESLTEAGGTVTRSEAFEPNQASYRSELSGLAGTGAEALVLIAYPDDGGLTIVRQSLEEGLFDRFILTDGMKAEGLLTEIGAEYLEGAYGTAAQAMESEAGELWRAAYEAEYGELPPLPYIDSAYDAAMILLLAIEKAGSTDGTAIRDAIREVSNAPGEVILPGEMEKARELIAAGTDIDYLGAAGDQEFDENGDVSGTFEHWAIQDGEIATVRVFDPSAE</sequence>
<keyword evidence="5" id="KW-0029">Amino-acid transport</keyword>
<feature type="chain" id="PRO_5046115304" evidence="10">
    <location>
        <begin position="23"/>
        <end position="418"/>
    </location>
</feature>
<keyword evidence="7" id="KW-0472">Membrane</keyword>
<keyword evidence="9" id="KW-0325">Glycoprotein</keyword>
<evidence type="ECO:0000256" key="3">
    <source>
        <dbReference type="ARBA" id="ARBA00022692"/>
    </source>
</evidence>
<evidence type="ECO:0000313" key="13">
    <source>
        <dbReference type="Proteomes" id="UP001215503"/>
    </source>
</evidence>
<keyword evidence="8" id="KW-0675">Receptor</keyword>
<evidence type="ECO:0000256" key="6">
    <source>
        <dbReference type="ARBA" id="ARBA00022989"/>
    </source>
</evidence>
<dbReference type="Gene3D" id="3.40.50.2300">
    <property type="match status" value="2"/>
</dbReference>
<dbReference type="PANTHER" id="PTHR30483">
    <property type="entry name" value="LEUCINE-SPECIFIC-BINDING PROTEIN"/>
    <property type="match status" value="1"/>
</dbReference>
<dbReference type="CDD" id="cd06346">
    <property type="entry name" value="PBP1_ABC_ligand_binding-like"/>
    <property type="match status" value="1"/>
</dbReference>
<keyword evidence="13" id="KW-1185">Reference proteome</keyword>
<dbReference type="Pfam" id="PF13458">
    <property type="entry name" value="Peripla_BP_6"/>
    <property type="match status" value="1"/>
</dbReference>
<evidence type="ECO:0000313" key="12">
    <source>
        <dbReference type="EMBL" id="MDF2095799.1"/>
    </source>
</evidence>
<keyword evidence="6" id="KW-1133">Transmembrane helix</keyword>
<comment type="caution">
    <text evidence="12">The sequence shown here is derived from an EMBL/GenBank/DDBJ whole genome shotgun (WGS) entry which is preliminary data.</text>
</comment>
<organism evidence="12 13">
    <name type="scientific">Aquibaculum arenosum</name>
    <dbReference type="NCBI Taxonomy" id="3032591"/>
    <lineage>
        <taxon>Bacteria</taxon>
        <taxon>Pseudomonadati</taxon>
        <taxon>Pseudomonadota</taxon>
        <taxon>Alphaproteobacteria</taxon>
        <taxon>Rhodospirillales</taxon>
        <taxon>Rhodovibrionaceae</taxon>
        <taxon>Aquibaculum</taxon>
    </lineage>
</organism>
<keyword evidence="4 10" id="KW-0732">Signal</keyword>
<dbReference type="InterPro" id="IPR051010">
    <property type="entry name" value="BCAA_transport"/>
</dbReference>
<gene>
    <name evidence="12" type="ORF">P2G67_07410</name>
</gene>
<dbReference type="InterPro" id="IPR028082">
    <property type="entry name" value="Peripla_BP_I"/>
</dbReference>
<dbReference type="PRINTS" id="PR00248">
    <property type="entry name" value="GPCRMGR"/>
</dbReference>
<dbReference type="InterPro" id="IPR000337">
    <property type="entry name" value="GPCR_3"/>
</dbReference>
<dbReference type="PANTHER" id="PTHR30483:SF6">
    <property type="entry name" value="PERIPLASMIC BINDING PROTEIN OF ABC TRANSPORTER FOR NATURAL AMINO ACIDS"/>
    <property type="match status" value="1"/>
</dbReference>
<dbReference type="RefSeq" id="WP_275821562.1">
    <property type="nucleotide sequence ID" value="NZ_JARHUD010000004.1"/>
</dbReference>
<evidence type="ECO:0000256" key="4">
    <source>
        <dbReference type="ARBA" id="ARBA00022729"/>
    </source>
</evidence>
<reference evidence="12 13" key="1">
    <citation type="submission" date="2023-03" db="EMBL/GenBank/DDBJ databases">
        <title>Fodinicurvata sp. CAU 1616 isolated from sea sendiment.</title>
        <authorList>
            <person name="Kim W."/>
        </authorList>
    </citation>
    <scope>NUCLEOTIDE SEQUENCE [LARGE SCALE GENOMIC DNA]</scope>
    <source>
        <strain evidence="12 13">CAU 1616</strain>
    </source>
</reference>
<evidence type="ECO:0000256" key="2">
    <source>
        <dbReference type="ARBA" id="ARBA00010062"/>
    </source>
</evidence>
<evidence type="ECO:0000256" key="10">
    <source>
        <dbReference type="SAM" id="SignalP"/>
    </source>
</evidence>
<feature type="domain" description="Leucine-binding protein" evidence="11">
    <location>
        <begin position="38"/>
        <end position="351"/>
    </location>
</feature>
<dbReference type="SUPFAM" id="SSF53822">
    <property type="entry name" value="Periplasmic binding protein-like I"/>
    <property type="match status" value="1"/>
</dbReference>
<proteinExistence type="inferred from homology"/>
<evidence type="ECO:0000256" key="1">
    <source>
        <dbReference type="ARBA" id="ARBA00004141"/>
    </source>
</evidence>
<evidence type="ECO:0000259" key="11">
    <source>
        <dbReference type="Pfam" id="PF13458"/>
    </source>
</evidence>
<dbReference type="PROSITE" id="PS51318">
    <property type="entry name" value="TAT"/>
    <property type="match status" value="1"/>
</dbReference>
<name>A0ABT5YNI0_9PROT</name>
<evidence type="ECO:0000256" key="5">
    <source>
        <dbReference type="ARBA" id="ARBA00022970"/>
    </source>
</evidence>
<protein>
    <submittedName>
        <fullName evidence="12">ABC transporter substrate-binding protein</fullName>
    </submittedName>
</protein>
<keyword evidence="5" id="KW-0813">Transport</keyword>
<keyword evidence="3" id="KW-0812">Transmembrane</keyword>
<feature type="signal peptide" evidence="10">
    <location>
        <begin position="1"/>
        <end position="22"/>
    </location>
</feature>
<evidence type="ECO:0000256" key="8">
    <source>
        <dbReference type="ARBA" id="ARBA00023170"/>
    </source>
</evidence>
<dbReference type="Proteomes" id="UP001215503">
    <property type="component" value="Unassembled WGS sequence"/>
</dbReference>
<dbReference type="InterPro" id="IPR028081">
    <property type="entry name" value="Leu-bd"/>
</dbReference>